<dbReference type="GO" id="GO:0005737">
    <property type="term" value="C:cytoplasm"/>
    <property type="evidence" value="ECO:0007669"/>
    <property type="project" value="UniProtKB-ARBA"/>
</dbReference>
<reference evidence="4" key="1">
    <citation type="submission" date="2020-07" db="EMBL/GenBank/DDBJ databases">
        <authorList>
            <person name="Lin J."/>
        </authorList>
    </citation>
    <scope>NUCLEOTIDE SEQUENCE</scope>
</reference>
<evidence type="ECO:0000256" key="2">
    <source>
        <dbReference type="PROSITE-ProRule" id="PRU00332"/>
    </source>
</evidence>
<evidence type="ECO:0000259" key="3">
    <source>
        <dbReference type="PROSITE" id="PS50961"/>
    </source>
</evidence>
<dbReference type="PROSITE" id="PS50961">
    <property type="entry name" value="HTH_LA"/>
    <property type="match status" value="1"/>
</dbReference>
<name>A0A6V7PYG3_ANACO</name>
<feature type="domain" description="HTH La-type RNA-binding" evidence="3">
    <location>
        <begin position="1"/>
        <end position="57"/>
    </location>
</feature>
<dbReference type="InterPro" id="IPR006630">
    <property type="entry name" value="La_HTH"/>
</dbReference>
<dbReference type="PANTHER" id="PTHR22792:SF132">
    <property type="entry name" value="LA-RELATED PROTEIN 1"/>
    <property type="match status" value="1"/>
</dbReference>
<keyword evidence="1 2" id="KW-0694">RNA-binding</keyword>
<dbReference type="InterPro" id="IPR045180">
    <property type="entry name" value="La_dom_prot"/>
</dbReference>
<evidence type="ECO:0000256" key="1">
    <source>
        <dbReference type="ARBA" id="ARBA00022884"/>
    </source>
</evidence>
<accession>A0A6V7PYG3</accession>
<proteinExistence type="predicted"/>
<dbReference type="Gene3D" id="1.10.10.10">
    <property type="entry name" value="Winged helix-like DNA-binding domain superfamily/Winged helix DNA-binding domain"/>
    <property type="match status" value="1"/>
</dbReference>
<dbReference type="SUPFAM" id="SSF46785">
    <property type="entry name" value="Winged helix' DNA-binding domain"/>
    <property type="match status" value="1"/>
</dbReference>
<dbReference type="AlphaFoldDB" id="A0A6V7PYG3"/>
<dbReference type="InterPro" id="IPR036390">
    <property type="entry name" value="WH_DNA-bd_sf"/>
</dbReference>
<dbReference type="InterPro" id="IPR036388">
    <property type="entry name" value="WH-like_DNA-bd_sf"/>
</dbReference>
<evidence type="ECO:0000313" key="4">
    <source>
        <dbReference type="EMBL" id="CAD1835717.1"/>
    </source>
</evidence>
<protein>
    <recommendedName>
        <fullName evidence="3">HTH La-type RNA-binding domain-containing protein</fullName>
    </recommendedName>
</protein>
<dbReference type="SMART" id="SM00715">
    <property type="entry name" value="LA"/>
    <property type="match status" value="1"/>
</dbReference>
<dbReference type="EMBL" id="LR862153">
    <property type="protein sequence ID" value="CAD1835717.1"/>
    <property type="molecule type" value="Genomic_DNA"/>
</dbReference>
<dbReference type="GO" id="GO:0003723">
    <property type="term" value="F:RNA binding"/>
    <property type="evidence" value="ECO:0007669"/>
    <property type="project" value="UniProtKB-UniRule"/>
</dbReference>
<gene>
    <name evidence="4" type="ORF">CB5_LOCUS18928</name>
</gene>
<dbReference type="PANTHER" id="PTHR22792">
    <property type="entry name" value="LUPUS LA PROTEIN-RELATED"/>
    <property type="match status" value="1"/>
</dbReference>
<sequence length="142" mass="15894">MDEQGWVPLSLIASFNKVREITNSLEFIVETVQLSTVAELQGDKIRRRNDWMNWVLPKPNNIISASGPSSPATPASAATNVDTLSAHFQTFGLDAMNIRSRMRDQLVQIQFLTDQHLVIILIPGHKGGIFTAMGKSCFYWAY</sequence>
<organism evidence="4">
    <name type="scientific">Ananas comosus var. bracteatus</name>
    <name type="common">red pineapple</name>
    <dbReference type="NCBI Taxonomy" id="296719"/>
    <lineage>
        <taxon>Eukaryota</taxon>
        <taxon>Viridiplantae</taxon>
        <taxon>Streptophyta</taxon>
        <taxon>Embryophyta</taxon>
        <taxon>Tracheophyta</taxon>
        <taxon>Spermatophyta</taxon>
        <taxon>Magnoliopsida</taxon>
        <taxon>Liliopsida</taxon>
        <taxon>Poales</taxon>
        <taxon>Bromeliaceae</taxon>
        <taxon>Bromelioideae</taxon>
        <taxon>Ananas</taxon>
    </lineage>
</organism>